<dbReference type="EMBL" id="JABRWO010000016">
    <property type="protein sequence ID" value="MBA2117597.1"/>
    <property type="molecule type" value="Genomic_DNA"/>
</dbReference>
<keyword evidence="2" id="KW-1185">Reference proteome</keyword>
<evidence type="ECO:0000313" key="2">
    <source>
        <dbReference type="Proteomes" id="UP000551616"/>
    </source>
</evidence>
<name>A0A7V8V9U9_9BACT</name>
<organism evidence="1 2">
    <name type="scientific">Bremerella alba</name>
    <dbReference type="NCBI Taxonomy" id="980252"/>
    <lineage>
        <taxon>Bacteria</taxon>
        <taxon>Pseudomonadati</taxon>
        <taxon>Planctomycetota</taxon>
        <taxon>Planctomycetia</taxon>
        <taxon>Pirellulales</taxon>
        <taxon>Pirellulaceae</taxon>
        <taxon>Bremerella</taxon>
    </lineage>
</organism>
<dbReference type="PROSITE" id="PS51257">
    <property type="entry name" value="PROKAR_LIPOPROTEIN"/>
    <property type="match status" value="1"/>
</dbReference>
<dbReference type="AlphaFoldDB" id="A0A7V8V9U9"/>
<accession>A0A7V8V9U9</accession>
<reference evidence="1 2" key="1">
    <citation type="submission" date="2020-05" db="EMBL/GenBank/DDBJ databases">
        <title>Bremerella alba sp. nov., a novel planctomycete isolated from the surface of the macroalga Fucus spiralis.</title>
        <authorList>
            <person name="Godinho O."/>
            <person name="Botelho R."/>
            <person name="Albuquerque L."/>
            <person name="Wiegand S."/>
            <person name="Da Costa M.S."/>
            <person name="Lobo-Da-Cunha A."/>
            <person name="Jogler C."/>
            <person name="Lage O.M."/>
        </authorList>
    </citation>
    <scope>NUCLEOTIDE SEQUENCE [LARGE SCALE GENOMIC DNA]</scope>
    <source>
        <strain evidence="1 2">FF15</strain>
    </source>
</reference>
<evidence type="ECO:0008006" key="3">
    <source>
        <dbReference type="Google" id="ProtNLM"/>
    </source>
</evidence>
<dbReference type="Proteomes" id="UP000551616">
    <property type="component" value="Unassembled WGS sequence"/>
</dbReference>
<protein>
    <recommendedName>
        <fullName evidence="3">Carboxypeptidase regulatory-like domain-containing protein</fullName>
    </recommendedName>
</protein>
<sequence length="142" mass="15565">MNLTRNQWRQILPLLSILALTVGCGQTTYDGVGAVEGTITLDGHAYPNAMITFSPINGGRPSNGLTDEQGHYELVYIRTQKGAEVGQHSVKILTMPEKHNGPGMPSTAMPKEVLPIRYNRRSELKATVEEKANTIDFALESK</sequence>
<evidence type="ECO:0000313" key="1">
    <source>
        <dbReference type="EMBL" id="MBA2117597.1"/>
    </source>
</evidence>
<proteinExistence type="predicted"/>
<gene>
    <name evidence="1" type="ORF">HOV93_47960</name>
</gene>
<comment type="caution">
    <text evidence="1">The sequence shown here is derived from an EMBL/GenBank/DDBJ whole genome shotgun (WGS) entry which is preliminary data.</text>
</comment>
<dbReference type="RefSeq" id="WP_207398968.1">
    <property type="nucleotide sequence ID" value="NZ_JABRWO010000016.1"/>
</dbReference>